<evidence type="ECO:0000313" key="2">
    <source>
        <dbReference type="EMBL" id="MCA9386265.1"/>
    </source>
</evidence>
<comment type="caution">
    <text evidence="2">The sequence shown here is derived from an EMBL/GenBank/DDBJ whole genome shotgun (WGS) entry which is preliminary data.</text>
</comment>
<protein>
    <submittedName>
        <fullName evidence="2">Uncharacterized protein</fullName>
    </submittedName>
</protein>
<evidence type="ECO:0000313" key="3">
    <source>
        <dbReference type="Proteomes" id="UP000754563"/>
    </source>
</evidence>
<dbReference type="Proteomes" id="UP000754563">
    <property type="component" value="Unassembled WGS sequence"/>
</dbReference>
<evidence type="ECO:0000256" key="1">
    <source>
        <dbReference type="SAM" id="MobiDB-lite"/>
    </source>
</evidence>
<feature type="compositionally biased region" description="Acidic residues" evidence="1">
    <location>
        <begin position="223"/>
        <end position="233"/>
    </location>
</feature>
<reference evidence="2" key="2">
    <citation type="journal article" date="2021" name="Microbiome">
        <title>Successional dynamics and alternative stable states in a saline activated sludge microbial community over 9 years.</title>
        <authorList>
            <person name="Wang Y."/>
            <person name="Ye J."/>
            <person name="Ju F."/>
            <person name="Liu L."/>
            <person name="Boyd J.A."/>
            <person name="Deng Y."/>
            <person name="Parks D.H."/>
            <person name="Jiang X."/>
            <person name="Yin X."/>
            <person name="Woodcroft B.J."/>
            <person name="Tyson G.W."/>
            <person name="Hugenholtz P."/>
            <person name="Polz M.F."/>
            <person name="Zhang T."/>
        </authorList>
    </citation>
    <scope>NUCLEOTIDE SEQUENCE</scope>
    <source>
        <strain evidence="2">HKST-UBA11</strain>
    </source>
</reference>
<feature type="compositionally biased region" description="Basic and acidic residues" evidence="1">
    <location>
        <begin position="205"/>
        <end position="214"/>
    </location>
</feature>
<accession>A0A955L9Y7</accession>
<name>A0A955L9Y7_9BACT</name>
<feature type="region of interest" description="Disordered" evidence="1">
    <location>
        <begin position="205"/>
        <end position="233"/>
    </location>
</feature>
<proteinExistence type="predicted"/>
<dbReference type="EMBL" id="JAGQLH010000111">
    <property type="protein sequence ID" value="MCA9386265.1"/>
    <property type="molecule type" value="Genomic_DNA"/>
</dbReference>
<sequence>MGVQTGNYSDTPKLYYKPKNVNKERPCFQKSVKEGEEPETCNFIIANLFNIERSTYTHEGVEHQKINYYFTDDEGTEVVSLSGGWPTFYNKDWLNRLANFEGSIKKIKILLWDSEDKEKDKHYTRGSIQEEISPNVFSKVKGKYPYDEIPKVKYEEYKGTKIKDDEENNKFFEGVLDQVMTKLQFRSVDEVKAYYQGIERPESKLNKEASKNFKNDNVPVGTDGEEFDDDLPF</sequence>
<reference evidence="2" key="1">
    <citation type="submission" date="2020-04" db="EMBL/GenBank/DDBJ databases">
        <authorList>
            <person name="Zhang T."/>
        </authorList>
    </citation>
    <scope>NUCLEOTIDE SEQUENCE</scope>
    <source>
        <strain evidence="2">HKST-UBA11</strain>
    </source>
</reference>
<dbReference type="AlphaFoldDB" id="A0A955L9Y7"/>
<organism evidence="2 3">
    <name type="scientific">Candidatus Dojkabacteria bacterium</name>
    <dbReference type="NCBI Taxonomy" id="2099670"/>
    <lineage>
        <taxon>Bacteria</taxon>
        <taxon>Candidatus Dojkabacteria</taxon>
    </lineage>
</organism>
<gene>
    <name evidence="2" type="ORF">KC717_06495</name>
</gene>